<accession>A0ABS7TTW7</accession>
<gene>
    <name evidence="2" type="ORF">K7C98_20780</name>
</gene>
<evidence type="ECO:0000313" key="2">
    <source>
        <dbReference type="EMBL" id="MBZ5711683.1"/>
    </source>
</evidence>
<reference evidence="2" key="1">
    <citation type="submission" date="2021-08" db="EMBL/GenBank/DDBJ databases">
        <authorList>
            <person name="Stevens D.C."/>
        </authorList>
    </citation>
    <scope>NUCLEOTIDE SEQUENCE</scope>
    <source>
        <strain evidence="2">DSM 53165</strain>
    </source>
</reference>
<evidence type="ECO:0000313" key="3">
    <source>
        <dbReference type="Proteomes" id="UP001139031"/>
    </source>
</evidence>
<keyword evidence="3" id="KW-1185">Reference proteome</keyword>
<dbReference type="Proteomes" id="UP001139031">
    <property type="component" value="Unassembled WGS sequence"/>
</dbReference>
<protein>
    <submittedName>
        <fullName evidence="2">Uncharacterized protein</fullName>
    </submittedName>
</protein>
<feature type="compositionally biased region" description="Basic residues" evidence="1">
    <location>
        <begin position="95"/>
        <end position="114"/>
    </location>
</feature>
<comment type="caution">
    <text evidence="2">The sequence shown here is derived from an EMBL/GenBank/DDBJ whole genome shotgun (WGS) entry which is preliminary data.</text>
</comment>
<name>A0ABS7TTW7_9BACT</name>
<sequence length="122" mass="13931">MFEDAEMTPLEQLVNRRTVFYSSYLRAPKTFTPARPATGDIGAATCREYVRMSLRELEGEACDAVYTRDTLRSSDDFPLVVFRSGAASPRPPMVLRRRRRTRRGGRSGRRRGSRRSWASARA</sequence>
<feature type="region of interest" description="Disordered" evidence="1">
    <location>
        <begin position="84"/>
        <end position="122"/>
    </location>
</feature>
<dbReference type="RefSeq" id="WP_224193444.1">
    <property type="nucleotide sequence ID" value="NZ_JAIRAU010000027.1"/>
</dbReference>
<evidence type="ECO:0000256" key="1">
    <source>
        <dbReference type="SAM" id="MobiDB-lite"/>
    </source>
</evidence>
<organism evidence="2 3">
    <name type="scientific">Nannocystis pusilla</name>
    <dbReference type="NCBI Taxonomy" id="889268"/>
    <lineage>
        <taxon>Bacteria</taxon>
        <taxon>Pseudomonadati</taxon>
        <taxon>Myxococcota</taxon>
        <taxon>Polyangia</taxon>
        <taxon>Nannocystales</taxon>
        <taxon>Nannocystaceae</taxon>
        <taxon>Nannocystis</taxon>
    </lineage>
</organism>
<dbReference type="EMBL" id="JAIRAU010000027">
    <property type="protein sequence ID" value="MBZ5711683.1"/>
    <property type="molecule type" value="Genomic_DNA"/>
</dbReference>
<proteinExistence type="predicted"/>